<gene>
    <name evidence="1" type="ORF">CJD36_021840</name>
</gene>
<organism evidence="1 2">
    <name type="scientific">Flavipsychrobacter stenotrophus</name>
    <dbReference type="NCBI Taxonomy" id="2077091"/>
    <lineage>
        <taxon>Bacteria</taxon>
        <taxon>Pseudomonadati</taxon>
        <taxon>Bacteroidota</taxon>
        <taxon>Chitinophagia</taxon>
        <taxon>Chitinophagales</taxon>
        <taxon>Chitinophagaceae</taxon>
        <taxon>Flavipsychrobacter</taxon>
    </lineage>
</organism>
<dbReference type="Proteomes" id="UP000239872">
    <property type="component" value="Unassembled WGS sequence"/>
</dbReference>
<evidence type="ECO:0000313" key="2">
    <source>
        <dbReference type="Proteomes" id="UP000239872"/>
    </source>
</evidence>
<dbReference type="OrthoDB" id="9798200at2"/>
<evidence type="ECO:0000313" key="1">
    <source>
        <dbReference type="EMBL" id="PQJ08911.1"/>
    </source>
</evidence>
<reference evidence="1 2" key="1">
    <citation type="submission" date="2018-01" db="EMBL/GenBank/DDBJ databases">
        <title>A novel member of the phylum Bacteroidetes isolated from glacier ice.</title>
        <authorList>
            <person name="Liu Q."/>
            <person name="Xin Y.-H."/>
        </authorList>
    </citation>
    <scope>NUCLEOTIDE SEQUENCE [LARGE SCALE GENOMIC DNA]</scope>
    <source>
        <strain evidence="1 2">RB1R16</strain>
    </source>
</reference>
<sequence>MRVAEKIEKMILKMIPGNTFKYQELGIAKDEYSAATKAIERLIKREVIKRASTGLFYIPKQTAFGNIMPREEELLKPYLFNGGQRTAYITGITLYNRMGITTQVPKNIRLASRDKRIVTKIGSVEVKSVKSYVEVTNENYYLLELLDVIKDFKTIPDADKTQTIRFLLNKLGELTVKEKEKLIWIALKYPPRVRALTGALLSELNPTDLLQELKKSINPLTIYKYKITSQQLPTIENWNIQ</sequence>
<dbReference type="InterPro" id="IPR045738">
    <property type="entry name" value="DUF6088"/>
</dbReference>
<name>A0A2S7SQK9_9BACT</name>
<dbReference type="RefSeq" id="WP_105041339.1">
    <property type="nucleotide sequence ID" value="NZ_PPSL01000010.1"/>
</dbReference>
<dbReference type="Pfam" id="PF19570">
    <property type="entry name" value="DUF6088"/>
    <property type="match status" value="1"/>
</dbReference>
<accession>A0A2S7SQK9</accession>
<proteinExistence type="predicted"/>
<keyword evidence="2" id="KW-1185">Reference proteome</keyword>
<comment type="caution">
    <text evidence="1">The sequence shown here is derived from an EMBL/GenBank/DDBJ whole genome shotgun (WGS) entry which is preliminary data.</text>
</comment>
<evidence type="ECO:0008006" key="3">
    <source>
        <dbReference type="Google" id="ProtNLM"/>
    </source>
</evidence>
<protein>
    <recommendedName>
        <fullName evidence="3">AbiEi antitoxin C-terminal domain-containing protein</fullName>
    </recommendedName>
</protein>
<dbReference type="AlphaFoldDB" id="A0A2S7SQK9"/>
<dbReference type="EMBL" id="PPSL01000010">
    <property type="protein sequence ID" value="PQJ08911.1"/>
    <property type="molecule type" value="Genomic_DNA"/>
</dbReference>